<dbReference type="OMA" id="CHSDQED"/>
<feature type="transmembrane region" description="Helical" evidence="2">
    <location>
        <begin position="75"/>
        <end position="97"/>
    </location>
</feature>
<feature type="transmembrane region" description="Helical" evidence="2">
    <location>
        <begin position="48"/>
        <end position="68"/>
    </location>
</feature>
<proteinExistence type="predicted"/>
<feature type="compositionally biased region" description="Basic and acidic residues" evidence="1">
    <location>
        <begin position="182"/>
        <end position="191"/>
    </location>
</feature>
<name>F0UUN4_AJEC8</name>
<evidence type="ECO:0000256" key="2">
    <source>
        <dbReference type="SAM" id="Phobius"/>
    </source>
</evidence>
<accession>F0UUN4</accession>
<organism evidence="4">
    <name type="scientific">Ajellomyces capsulatus (strain H88)</name>
    <name type="common">Darling's disease fungus</name>
    <name type="synonym">Histoplasma capsulatum</name>
    <dbReference type="NCBI Taxonomy" id="544711"/>
    <lineage>
        <taxon>Eukaryota</taxon>
        <taxon>Fungi</taxon>
        <taxon>Dikarya</taxon>
        <taxon>Ascomycota</taxon>
        <taxon>Pezizomycotina</taxon>
        <taxon>Eurotiomycetes</taxon>
        <taxon>Eurotiomycetidae</taxon>
        <taxon>Onygenales</taxon>
        <taxon>Ajellomycetaceae</taxon>
        <taxon>Histoplasma</taxon>
    </lineage>
</organism>
<keyword evidence="2" id="KW-0472">Membrane</keyword>
<dbReference type="EMBL" id="DS990643">
    <property type="protein sequence ID" value="EGC49611.1"/>
    <property type="molecule type" value="Genomic_DNA"/>
</dbReference>
<gene>
    <name evidence="3" type="ORF">HCEG_08826</name>
</gene>
<sequence>MGSSVCREVEVVIYRQQFDWSCRKFGNVCQRNSAASNFPDHRGTSTSFPLAAFGLSAFFFSTLSAFAFSDNTGQFLLLLAICTPAILFVCSIFVRLIPHSAPYTPLPSDTNLHPSSSQLHIPSSRGSRCRDSTEIGMPHETSNSTTLEDAASGSAGCSKPAAPKLDQPETSSLIGRHLSPRTSEDSFRDEDASVSPGRDSLYADVRGWSMIPTVEFWQLFVLLGLFTGIGLMTIKRKRCGSTMTIVRIPNSSKNNR</sequence>
<dbReference type="STRING" id="544711.F0UUN4"/>
<evidence type="ECO:0000313" key="3">
    <source>
        <dbReference type="EMBL" id="EGC49611.1"/>
    </source>
</evidence>
<dbReference type="AlphaFoldDB" id="F0UUN4"/>
<keyword evidence="2" id="KW-1133">Transmembrane helix</keyword>
<reference evidence="4" key="1">
    <citation type="submission" date="2008-07" db="EMBL/GenBank/DDBJ databases">
        <title>Annotation of Ajellomyces capsulatus strain H88.</title>
        <authorList>
            <person name="Champion M."/>
            <person name="Cuomo C."/>
            <person name="Ma L.-J."/>
            <person name="Henn M.R."/>
            <person name="Sil A."/>
            <person name="Goldman B."/>
            <person name="Young S.K."/>
            <person name="Kodira C.D."/>
            <person name="Zeng Q."/>
            <person name="Koehrsen M."/>
            <person name="Alvarado L."/>
            <person name="Berlin A."/>
            <person name="Borenstein D."/>
            <person name="Chen Z."/>
            <person name="Engels R."/>
            <person name="Freedman E."/>
            <person name="Gellesch M."/>
            <person name="Goldberg J."/>
            <person name="Griggs A."/>
            <person name="Gujja S."/>
            <person name="Heiman D."/>
            <person name="Hepburn T."/>
            <person name="Howarth C."/>
            <person name="Jen D."/>
            <person name="Larson L."/>
            <person name="Lewis B."/>
            <person name="Mehta T."/>
            <person name="Park D."/>
            <person name="Pearson M."/>
            <person name="Roberts A."/>
            <person name="Saif S."/>
            <person name="Shea T."/>
            <person name="Shenoy N."/>
            <person name="Sisk P."/>
            <person name="Stolte C."/>
            <person name="Sykes S."/>
            <person name="Walk T."/>
            <person name="White J."/>
            <person name="Yandava C."/>
            <person name="Klein B."/>
            <person name="McEwen J.G."/>
            <person name="Puccia R."/>
            <person name="Goldman G.H."/>
            <person name="Felipe M.S."/>
            <person name="Nino-Vega G."/>
            <person name="San-Blas G."/>
            <person name="Taylor J."/>
            <person name="Mendoza L."/>
            <person name="Galagan J."/>
            <person name="Nusbaum C."/>
            <person name="Birren B."/>
        </authorList>
    </citation>
    <scope>NUCLEOTIDE SEQUENCE [LARGE SCALE GENOMIC DNA]</scope>
    <source>
        <strain evidence="4">H88</strain>
    </source>
</reference>
<feature type="compositionally biased region" description="Polar residues" evidence="1">
    <location>
        <begin position="108"/>
        <end position="126"/>
    </location>
</feature>
<feature type="transmembrane region" description="Helical" evidence="2">
    <location>
        <begin position="216"/>
        <end position="234"/>
    </location>
</feature>
<evidence type="ECO:0000256" key="1">
    <source>
        <dbReference type="SAM" id="MobiDB-lite"/>
    </source>
</evidence>
<dbReference type="HOGENOM" id="CLU_1085732_0_0_1"/>
<dbReference type="Proteomes" id="UP000008142">
    <property type="component" value="Unassembled WGS sequence"/>
</dbReference>
<dbReference type="OrthoDB" id="410267at2759"/>
<protein>
    <submittedName>
        <fullName evidence="3">MFS transporter</fullName>
    </submittedName>
</protein>
<evidence type="ECO:0000313" key="4">
    <source>
        <dbReference type="Proteomes" id="UP000008142"/>
    </source>
</evidence>
<keyword evidence="2" id="KW-0812">Transmembrane</keyword>
<feature type="region of interest" description="Disordered" evidence="1">
    <location>
        <begin position="108"/>
        <end position="198"/>
    </location>
</feature>